<dbReference type="GO" id="GO:0004673">
    <property type="term" value="F:protein histidine kinase activity"/>
    <property type="evidence" value="ECO:0007669"/>
    <property type="project" value="UniProtKB-EC"/>
</dbReference>
<evidence type="ECO:0000313" key="16">
    <source>
        <dbReference type="Proteomes" id="UP000563524"/>
    </source>
</evidence>
<feature type="transmembrane region" description="Helical" evidence="13">
    <location>
        <begin position="84"/>
        <end position="105"/>
    </location>
</feature>
<keyword evidence="10 13" id="KW-1133">Transmembrane helix</keyword>
<dbReference type="EMBL" id="JACHOB010000003">
    <property type="protein sequence ID" value="MBB4659249.1"/>
    <property type="molecule type" value="Genomic_DNA"/>
</dbReference>
<proteinExistence type="predicted"/>
<dbReference type="EC" id="2.7.13.3" evidence="3"/>
<dbReference type="Pfam" id="PF07568">
    <property type="entry name" value="HisKA_2"/>
    <property type="match status" value="1"/>
</dbReference>
<dbReference type="InterPro" id="IPR005467">
    <property type="entry name" value="His_kinase_dom"/>
</dbReference>
<feature type="transmembrane region" description="Helical" evidence="13">
    <location>
        <begin position="7"/>
        <end position="27"/>
    </location>
</feature>
<dbReference type="SMART" id="SM00387">
    <property type="entry name" value="HATPase_c"/>
    <property type="match status" value="1"/>
</dbReference>
<dbReference type="Pfam" id="PF02518">
    <property type="entry name" value="HATPase_c"/>
    <property type="match status" value="1"/>
</dbReference>
<reference evidence="15 16" key="1">
    <citation type="submission" date="2020-08" db="EMBL/GenBank/DDBJ databases">
        <title>Genomic Encyclopedia of Type Strains, Phase IV (KMG-IV): sequencing the most valuable type-strain genomes for metagenomic binning, comparative biology and taxonomic classification.</title>
        <authorList>
            <person name="Goeker M."/>
        </authorList>
    </citation>
    <scope>NUCLEOTIDE SEQUENCE [LARGE SCALE GENOMIC DNA]</scope>
    <source>
        <strain evidence="15 16">DSM 102850</strain>
    </source>
</reference>
<dbReference type="InterPro" id="IPR003594">
    <property type="entry name" value="HATPase_dom"/>
</dbReference>
<dbReference type="Proteomes" id="UP000563524">
    <property type="component" value="Unassembled WGS sequence"/>
</dbReference>
<dbReference type="Gene3D" id="1.20.120.620">
    <property type="entry name" value="Backbone structure of the membrane domain of e. Coli histidine kinase receptor kdpd"/>
    <property type="match status" value="1"/>
</dbReference>
<evidence type="ECO:0000256" key="3">
    <source>
        <dbReference type="ARBA" id="ARBA00012438"/>
    </source>
</evidence>
<organism evidence="15 16">
    <name type="scientific">Parvularcula dongshanensis</name>
    <dbReference type="NCBI Taxonomy" id="1173995"/>
    <lineage>
        <taxon>Bacteria</taxon>
        <taxon>Pseudomonadati</taxon>
        <taxon>Pseudomonadota</taxon>
        <taxon>Alphaproteobacteria</taxon>
        <taxon>Parvularculales</taxon>
        <taxon>Parvularculaceae</taxon>
        <taxon>Parvularcula</taxon>
    </lineage>
</organism>
<accession>A0A840I327</accession>
<comment type="catalytic activity">
    <reaction evidence="1">
        <text>ATP + protein L-histidine = ADP + protein N-phospho-L-histidine.</text>
        <dbReference type="EC" id="2.7.13.3"/>
    </reaction>
</comment>
<dbReference type="RefSeq" id="WP_183817663.1">
    <property type="nucleotide sequence ID" value="NZ_JACHOB010000003.1"/>
</dbReference>
<evidence type="ECO:0000256" key="13">
    <source>
        <dbReference type="SAM" id="Phobius"/>
    </source>
</evidence>
<keyword evidence="16" id="KW-1185">Reference proteome</keyword>
<evidence type="ECO:0000256" key="12">
    <source>
        <dbReference type="ARBA" id="ARBA00023136"/>
    </source>
</evidence>
<keyword evidence="7" id="KW-0547">Nucleotide-binding</keyword>
<evidence type="ECO:0000256" key="5">
    <source>
        <dbReference type="ARBA" id="ARBA00022679"/>
    </source>
</evidence>
<keyword evidence="12 13" id="KW-0472">Membrane</keyword>
<dbReference type="PANTHER" id="PTHR41523:SF8">
    <property type="entry name" value="ETHYLENE RESPONSE SENSOR PROTEIN"/>
    <property type="match status" value="1"/>
</dbReference>
<feature type="domain" description="Histidine kinase" evidence="14">
    <location>
        <begin position="132"/>
        <end position="327"/>
    </location>
</feature>
<dbReference type="InterPro" id="IPR038318">
    <property type="entry name" value="KdpD_sf"/>
</dbReference>
<dbReference type="PANTHER" id="PTHR41523">
    <property type="entry name" value="TWO-COMPONENT SYSTEM SENSOR PROTEIN"/>
    <property type="match status" value="1"/>
</dbReference>
<dbReference type="Pfam" id="PF13493">
    <property type="entry name" value="DUF4118"/>
    <property type="match status" value="1"/>
</dbReference>
<evidence type="ECO:0000259" key="14">
    <source>
        <dbReference type="PROSITE" id="PS50109"/>
    </source>
</evidence>
<keyword evidence="6 13" id="KW-0812">Transmembrane</keyword>
<dbReference type="GO" id="GO:0016020">
    <property type="term" value="C:membrane"/>
    <property type="evidence" value="ECO:0007669"/>
    <property type="project" value="UniProtKB-SubCell"/>
</dbReference>
<evidence type="ECO:0000256" key="2">
    <source>
        <dbReference type="ARBA" id="ARBA00004141"/>
    </source>
</evidence>
<name>A0A840I327_9PROT</name>
<dbReference type="GO" id="GO:0005524">
    <property type="term" value="F:ATP binding"/>
    <property type="evidence" value="ECO:0007669"/>
    <property type="project" value="UniProtKB-KW"/>
</dbReference>
<evidence type="ECO:0000256" key="7">
    <source>
        <dbReference type="ARBA" id="ARBA00022741"/>
    </source>
</evidence>
<evidence type="ECO:0000256" key="1">
    <source>
        <dbReference type="ARBA" id="ARBA00000085"/>
    </source>
</evidence>
<keyword evidence="11" id="KW-0902">Two-component regulatory system</keyword>
<dbReference type="InterPro" id="IPR025201">
    <property type="entry name" value="KdpD_TM"/>
</dbReference>
<keyword evidence="5" id="KW-0808">Transferase</keyword>
<dbReference type="Gene3D" id="3.30.565.10">
    <property type="entry name" value="Histidine kinase-like ATPase, C-terminal domain"/>
    <property type="match status" value="1"/>
</dbReference>
<keyword evidence="8 15" id="KW-0418">Kinase</keyword>
<dbReference type="InterPro" id="IPR004358">
    <property type="entry name" value="Sig_transdc_His_kin-like_C"/>
</dbReference>
<evidence type="ECO:0000256" key="10">
    <source>
        <dbReference type="ARBA" id="ARBA00022989"/>
    </source>
</evidence>
<evidence type="ECO:0000256" key="9">
    <source>
        <dbReference type="ARBA" id="ARBA00022840"/>
    </source>
</evidence>
<dbReference type="InterPro" id="IPR011495">
    <property type="entry name" value="Sig_transdc_His_kin_sub2_dim/P"/>
</dbReference>
<gene>
    <name evidence="15" type="ORF">GGQ59_001774</name>
</gene>
<evidence type="ECO:0000256" key="6">
    <source>
        <dbReference type="ARBA" id="ARBA00022692"/>
    </source>
</evidence>
<evidence type="ECO:0000256" key="8">
    <source>
        <dbReference type="ARBA" id="ARBA00022777"/>
    </source>
</evidence>
<dbReference type="PROSITE" id="PS50109">
    <property type="entry name" value="HIS_KIN"/>
    <property type="match status" value="1"/>
</dbReference>
<protein>
    <recommendedName>
        <fullName evidence="3">histidine kinase</fullName>
        <ecNumber evidence="3">2.7.13.3</ecNumber>
    </recommendedName>
</protein>
<feature type="transmembrane region" description="Helical" evidence="13">
    <location>
        <begin position="39"/>
        <end position="72"/>
    </location>
</feature>
<dbReference type="PRINTS" id="PR00344">
    <property type="entry name" value="BCTRLSENSOR"/>
</dbReference>
<evidence type="ECO:0000256" key="11">
    <source>
        <dbReference type="ARBA" id="ARBA00023012"/>
    </source>
</evidence>
<dbReference type="AlphaFoldDB" id="A0A840I327"/>
<evidence type="ECO:0000256" key="4">
    <source>
        <dbReference type="ARBA" id="ARBA00022553"/>
    </source>
</evidence>
<dbReference type="SUPFAM" id="SSF55874">
    <property type="entry name" value="ATPase domain of HSP90 chaperone/DNA topoisomerase II/histidine kinase"/>
    <property type="match status" value="1"/>
</dbReference>
<comment type="subcellular location">
    <subcellularLocation>
        <location evidence="2">Membrane</location>
        <topology evidence="2">Multi-pass membrane protein</topology>
    </subcellularLocation>
</comment>
<keyword evidence="4" id="KW-0597">Phosphoprotein</keyword>
<dbReference type="InterPro" id="IPR036890">
    <property type="entry name" value="HATPase_C_sf"/>
</dbReference>
<sequence length="330" mass="35385">MTRRSGVFRWGFAVLAFGVSLAVRFVISEDLPPGFPYLTFFPAVILTAFVCGAGPGSVLALACGVAAWYFFVPEFSSFTLGAQGALALAFYVFIVAIDIVIIHAMKGALHRLDEERERTRTLAESRDTMFRELQHRVSNNIAVVSALLRLERGGVEDPTARRILDEAATKLSLVAKINRRLHDPAGQSVPLDSFLHELCDEVIQTAGLNDAVRSEVDAAGVTLAPERSVPIVLILTELVANAVEHGFAGGRSGTIAVMVRRTDDRGLTVRVADDGEGLPDGFSLETARSLGLRLVRQLTQQLGGSLTMTSEGAGQGTVCCLVLPPRPEGA</sequence>
<keyword evidence="9" id="KW-0067">ATP-binding</keyword>
<comment type="caution">
    <text evidence="15">The sequence shown here is derived from an EMBL/GenBank/DDBJ whole genome shotgun (WGS) entry which is preliminary data.</text>
</comment>
<evidence type="ECO:0000313" key="15">
    <source>
        <dbReference type="EMBL" id="MBB4659249.1"/>
    </source>
</evidence>
<dbReference type="GO" id="GO:0000160">
    <property type="term" value="P:phosphorelay signal transduction system"/>
    <property type="evidence" value="ECO:0007669"/>
    <property type="project" value="UniProtKB-KW"/>
</dbReference>